<feature type="transmembrane region" description="Helical" evidence="6">
    <location>
        <begin position="249"/>
        <end position="270"/>
    </location>
</feature>
<gene>
    <name evidence="7" type="ORF">EX895_002545</name>
</gene>
<feature type="compositionally biased region" description="Low complexity" evidence="5">
    <location>
        <begin position="47"/>
        <end position="67"/>
    </location>
</feature>
<feature type="transmembrane region" description="Helical" evidence="6">
    <location>
        <begin position="933"/>
        <end position="953"/>
    </location>
</feature>
<accession>A0A4U7KWF7</accession>
<feature type="transmembrane region" description="Helical" evidence="6">
    <location>
        <begin position="134"/>
        <end position="154"/>
    </location>
</feature>
<feature type="transmembrane region" description="Helical" evidence="6">
    <location>
        <begin position="711"/>
        <end position="731"/>
    </location>
</feature>
<keyword evidence="2 6" id="KW-0812">Transmembrane</keyword>
<dbReference type="Pfam" id="PF04172">
    <property type="entry name" value="LrgB"/>
    <property type="match status" value="1"/>
</dbReference>
<evidence type="ECO:0000313" key="8">
    <source>
        <dbReference type="Proteomes" id="UP000306050"/>
    </source>
</evidence>
<feature type="compositionally biased region" description="Low complexity" evidence="5">
    <location>
        <begin position="589"/>
        <end position="601"/>
    </location>
</feature>
<evidence type="ECO:0000256" key="1">
    <source>
        <dbReference type="ARBA" id="ARBA00004141"/>
    </source>
</evidence>
<feature type="compositionally biased region" description="Basic and acidic residues" evidence="5">
    <location>
        <begin position="571"/>
        <end position="585"/>
    </location>
</feature>
<feature type="transmembrane region" description="Helical" evidence="6">
    <location>
        <begin position="959"/>
        <end position="979"/>
    </location>
</feature>
<reference evidence="7 8" key="1">
    <citation type="submission" date="2019-05" db="EMBL/GenBank/DDBJ databases">
        <title>Sporisorium graminicola CBS 10092 draft sequencing and annotation.</title>
        <authorList>
            <person name="Solano-Gonzalez S."/>
            <person name="Caddick M.X."/>
            <person name="Darby A."/>
        </authorList>
    </citation>
    <scope>NUCLEOTIDE SEQUENCE [LARGE SCALE GENOMIC DNA]</scope>
    <source>
        <strain evidence="7 8">CBS 10092</strain>
    </source>
</reference>
<feature type="region of interest" description="Disordered" evidence="5">
    <location>
        <begin position="907"/>
        <end position="927"/>
    </location>
</feature>
<feature type="transmembrane region" description="Helical" evidence="6">
    <location>
        <begin position="166"/>
        <end position="186"/>
    </location>
</feature>
<feature type="region of interest" description="Disordered" evidence="5">
    <location>
        <begin position="571"/>
        <end position="610"/>
    </location>
</feature>
<protein>
    <recommendedName>
        <fullName evidence="9">LrgB-like protein</fullName>
    </recommendedName>
</protein>
<dbReference type="RefSeq" id="XP_029740541.1">
    <property type="nucleotide sequence ID" value="XM_029883143.1"/>
</dbReference>
<keyword evidence="4 6" id="KW-0472">Membrane</keyword>
<feature type="compositionally biased region" description="Low complexity" evidence="5">
    <location>
        <begin position="522"/>
        <end position="537"/>
    </location>
</feature>
<evidence type="ECO:0000256" key="3">
    <source>
        <dbReference type="ARBA" id="ARBA00022989"/>
    </source>
</evidence>
<dbReference type="KEGG" id="sgra:EX895_002545"/>
<evidence type="ECO:0000313" key="7">
    <source>
        <dbReference type="EMBL" id="TKY88556.1"/>
    </source>
</evidence>
<dbReference type="GO" id="GO:0016020">
    <property type="term" value="C:membrane"/>
    <property type="evidence" value="ECO:0007669"/>
    <property type="project" value="UniProtKB-SubCell"/>
</dbReference>
<organism evidence="7 8">
    <name type="scientific">Sporisorium graminicola</name>
    <dbReference type="NCBI Taxonomy" id="280036"/>
    <lineage>
        <taxon>Eukaryota</taxon>
        <taxon>Fungi</taxon>
        <taxon>Dikarya</taxon>
        <taxon>Basidiomycota</taxon>
        <taxon>Ustilaginomycotina</taxon>
        <taxon>Ustilaginomycetes</taxon>
        <taxon>Ustilaginales</taxon>
        <taxon>Ustilaginaceae</taxon>
        <taxon>Sporisorium</taxon>
    </lineage>
</organism>
<feature type="transmembrane region" description="Helical" evidence="6">
    <location>
        <begin position="686"/>
        <end position="705"/>
    </location>
</feature>
<feature type="transmembrane region" description="Helical" evidence="6">
    <location>
        <begin position="867"/>
        <end position="892"/>
    </location>
</feature>
<keyword evidence="8" id="KW-1185">Reference proteome</keyword>
<feature type="region of interest" description="Disordered" evidence="5">
    <location>
        <begin position="1"/>
        <end position="91"/>
    </location>
</feature>
<feature type="transmembrane region" description="Helical" evidence="6">
    <location>
        <begin position="738"/>
        <end position="758"/>
    </location>
</feature>
<dbReference type="AlphaFoldDB" id="A0A4U7KWF7"/>
<dbReference type="Proteomes" id="UP000306050">
    <property type="component" value="Chromosome SGRAM_15"/>
</dbReference>
<feature type="compositionally biased region" description="Low complexity" evidence="5">
    <location>
        <begin position="908"/>
        <end position="919"/>
    </location>
</feature>
<dbReference type="EMBL" id="SRRM01000008">
    <property type="protein sequence ID" value="TKY88556.1"/>
    <property type="molecule type" value="Genomic_DNA"/>
</dbReference>
<evidence type="ECO:0008006" key="9">
    <source>
        <dbReference type="Google" id="ProtNLM"/>
    </source>
</evidence>
<dbReference type="InterPro" id="IPR007300">
    <property type="entry name" value="CidB/LrgB"/>
</dbReference>
<dbReference type="OrthoDB" id="2502820at2759"/>
<evidence type="ECO:0000256" key="5">
    <source>
        <dbReference type="SAM" id="MobiDB-lite"/>
    </source>
</evidence>
<evidence type="ECO:0000256" key="2">
    <source>
        <dbReference type="ARBA" id="ARBA00022692"/>
    </source>
</evidence>
<sequence length="1000" mass="107724">MRSPKTHESGKGSANPSNAAPVLVVTSASTDMLGEASTSSTPPPPVSAATTATATSSRSTSGTMTSPRAHATAQCAHEARRTSASTATSRRSSSDEACEACVLDRPYVERIRSISHVFLAIRLMFTDPQRRRALFTNWIHVPLGITSLLFLTWLIKQAMDRAPFRFPSPVLAMLLLFIMLLSLDYVSTTKPVREFAARRGMGKDGKLLLQPLLVVLEAPCDFCLRYMSVMFTPSFILIPAREVINGREIGLITGWFAASQLLALIFPVLLHKAIRWTVGAVRQRRRSRKDKREAKTRRADETRRASVATLVAVMSNINAVQPSTSAKDSEKGAHIVGGEKLGSIATGLSGMTAIATAPLTLNTRESATAAGSLHGQLRIERQDAQRQLEHVQLETARQQGDPYATSHTRLPEHHHHYPLFPSAPNSPRPASVLHHNHRLHQQQNSAGYFAARGRGGVQEDRPVLGRSRSLARSWVGRAAVSPSRASVRPQSGGGTRGKVATKGMFGAAVVGPGSGLKNLALQARRPQSASAASESQAGGRFEDRNGAVEDDGVSPTFDEYIFRARQDLLDRRRSKAESVDPRSDEGLETLVMPTLVPTTPTRSSHDEAHDSKLTKAIMIDDDIEAGPASPELAGSAEKPSSTSKGVDADLPAQITTTDVGSPKEEEEEEPEMDAVDRLVETLWNSIPWLVLGLTLVVGIPVFFLLDISLPLFLGVNLVTFLASITLVPARIRRYAHPILTTSVATVLLLWALGAMRGWSLKRTLASYSVDAKYTVLWSLQGYTGPVIGAGDVLFSTLDAGIVSLAIPMYRYRWDLWVHLVDMLVVLLPCSMLSLFVWPTVASSIGIAPERALAFASRFMSTPLAIELSLTIGADESLTVVLVVITGILISIFKDPFFRLFGLNPDQDGPPSSSSSSSGSNADKHQTNTRGQDYLTIGIAMGSTAGAIGASSLISKPRSMAIASLSFVLFGAILLIFAAIPPIVDTLRTLASAPLQFTPAS</sequence>
<keyword evidence="3 6" id="KW-1133">Transmembrane helix</keyword>
<comment type="subcellular location">
    <subcellularLocation>
        <location evidence="1">Membrane</location>
        <topology evidence="1">Multi-pass membrane protein</topology>
    </subcellularLocation>
</comment>
<dbReference type="GeneID" id="40725440"/>
<feature type="compositionally biased region" description="Low complexity" evidence="5">
    <location>
        <begin position="82"/>
        <end position="91"/>
    </location>
</feature>
<feature type="transmembrane region" description="Helical" evidence="6">
    <location>
        <begin position="207"/>
        <end position="229"/>
    </location>
</feature>
<feature type="region of interest" description="Disordered" evidence="5">
    <location>
        <begin position="625"/>
        <end position="671"/>
    </location>
</feature>
<evidence type="ECO:0000256" key="6">
    <source>
        <dbReference type="SAM" id="Phobius"/>
    </source>
</evidence>
<name>A0A4U7KWF7_9BASI</name>
<evidence type="ECO:0000256" key="4">
    <source>
        <dbReference type="ARBA" id="ARBA00023136"/>
    </source>
</evidence>
<proteinExistence type="predicted"/>
<dbReference type="PANTHER" id="PTHR30249">
    <property type="entry name" value="PUTATIVE SEROTONIN TRANSPORTER"/>
    <property type="match status" value="1"/>
</dbReference>
<feature type="region of interest" description="Disordered" evidence="5">
    <location>
        <begin position="522"/>
        <end position="553"/>
    </location>
</feature>
<feature type="compositionally biased region" description="Basic and acidic residues" evidence="5">
    <location>
        <begin position="1"/>
        <end position="10"/>
    </location>
</feature>
<feature type="transmembrane region" description="Helical" evidence="6">
    <location>
        <begin position="823"/>
        <end position="847"/>
    </location>
</feature>
<dbReference type="PANTHER" id="PTHR30249:SF0">
    <property type="entry name" value="PLASTIDAL GLYCOLATE_GLYCERATE TRANSLOCATOR 1, CHLOROPLASTIC"/>
    <property type="match status" value="1"/>
</dbReference>
<comment type="caution">
    <text evidence="7">The sequence shown here is derived from an EMBL/GenBank/DDBJ whole genome shotgun (WGS) entry which is preliminary data.</text>
</comment>